<protein>
    <submittedName>
        <fullName evidence="2">Uncharacterized protein</fullName>
    </submittedName>
</protein>
<comment type="caution">
    <text evidence="2">The sequence shown here is derived from an EMBL/GenBank/DDBJ whole genome shotgun (WGS) entry which is preliminary data.</text>
</comment>
<dbReference type="EMBL" id="JABTXI010000026">
    <property type="protein sequence ID" value="MBY3594254.1"/>
    <property type="molecule type" value="Genomic_DNA"/>
</dbReference>
<feature type="region of interest" description="Disordered" evidence="1">
    <location>
        <begin position="173"/>
        <end position="203"/>
    </location>
</feature>
<organism evidence="2 3">
    <name type="scientific">Rhizobium bangladeshense</name>
    <dbReference type="NCBI Taxonomy" id="1138189"/>
    <lineage>
        <taxon>Bacteria</taxon>
        <taxon>Pseudomonadati</taxon>
        <taxon>Pseudomonadota</taxon>
        <taxon>Alphaproteobacteria</taxon>
        <taxon>Hyphomicrobiales</taxon>
        <taxon>Rhizobiaceae</taxon>
        <taxon>Rhizobium/Agrobacterium group</taxon>
        <taxon>Rhizobium</taxon>
    </lineage>
</organism>
<feature type="compositionally biased region" description="Acidic residues" evidence="1">
    <location>
        <begin position="194"/>
        <end position="203"/>
    </location>
</feature>
<evidence type="ECO:0000313" key="2">
    <source>
        <dbReference type="EMBL" id="MBY3594254.1"/>
    </source>
</evidence>
<proteinExistence type="predicted"/>
<name>A0ABS7LS25_9HYPH</name>
<evidence type="ECO:0000256" key="1">
    <source>
        <dbReference type="SAM" id="MobiDB-lite"/>
    </source>
</evidence>
<dbReference type="Proteomes" id="UP000720124">
    <property type="component" value="Unassembled WGS sequence"/>
</dbReference>
<dbReference type="RefSeq" id="WP_222012547.1">
    <property type="nucleotide sequence ID" value="NZ_JABTXI010000026.1"/>
</dbReference>
<gene>
    <name evidence="2" type="ORF">HJA87_31120</name>
</gene>
<reference evidence="2 3" key="1">
    <citation type="submission" date="2020-06" db="EMBL/GenBank/DDBJ databases">
        <title>Global-level population genomics: horizontal gene transfer, symbiosis and evolution in Rhizobia.</title>
        <authorList>
            <person name="Gai Y."/>
        </authorList>
    </citation>
    <scope>NUCLEOTIDE SEQUENCE [LARGE SCALE GENOMIC DNA]</scope>
    <source>
        <strain evidence="2 3">PLR6_1b</strain>
    </source>
</reference>
<accession>A0ABS7LS25</accession>
<evidence type="ECO:0000313" key="3">
    <source>
        <dbReference type="Proteomes" id="UP000720124"/>
    </source>
</evidence>
<sequence>MADEKAEFLASETPTILSSAHVVTDIPHVVTLWEIEMPRPISGEHEAGRHRMIEYRSRLALKGDQETDAVDTALSAALSRYIEASVRTGTQEGQLVAAALEGMAVQALVRKAMADAKKARRVLNRADAEGAAQRRVAGRIYFLQMIQRHPDATESDRKRFLMGPMPFGADPLGWNDAPDIHITEEPDDQPYAYEQEEYDDEAA</sequence>
<keyword evidence="3" id="KW-1185">Reference proteome</keyword>